<dbReference type="Proteomes" id="UP001597475">
    <property type="component" value="Unassembled WGS sequence"/>
</dbReference>
<dbReference type="EMBL" id="JBHUMK010000004">
    <property type="protein sequence ID" value="MFD2607867.1"/>
    <property type="molecule type" value="Genomic_DNA"/>
</dbReference>
<dbReference type="RefSeq" id="WP_386841905.1">
    <property type="nucleotide sequence ID" value="NZ_JBHUMK010000004.1"/>
</dbReference>
<evidence type="ECO:0000313" key="1">
    <source>
        <dbReference type="EMBL" id="MFD2607867.1"/>
    </source>
</evidence>
<evidence type="ECO:0000313" key="2">
    <source>
        <dbReference type="Proteomes" id="UP001597475"/>
    </source>
</evidence>
<accession>A0ABW5P0V2</accession>
<name>A0ABW5P0V2_9DEIO</name>
<protein>
    <submittedName>
        <fullName evidence="1">Uncharacterized protein</fullName>
    </submittedName>
</protein>
<organism evidence="1 2">
    <name type="scientific">Deinococcus taklimakanensis</name>
    <dbReference type="NCBI Taxonomy" id="536443"/>
    <lineage>
        <taxon>Bacteria</taxon>
        <taxon>Thermotogati</taxon>
        <taxon>Deinococcota</taxon>
        <taxon>Deinococci</taxon>
        <taxon>Deinococcales</taxon>
        <taxon>Deinococcaceae</taxon>
        <taxon>Deinococcus</taxon>
    </lineage>
</organism>
<comment type="caution">
    <text evidence="1">The sequence shown here is derived from an EMBL/GenBank/DDBJ whole genome shotgun (WGS) entry which is preliminary data.</text>
</comment>
<reference evidence="2" key="1">
    <citation type="journal article" date="2019" name="Int. J. Syst. Evol. Microbiol.">
        <title>The Global Catalogue of Microorganisms (GCM) 10K type strain sequencing project: providing services to taxonomists for standard genome sequencing and annotation.</title>
        <authorList>
            <consortium name="The Broad Institute Genomics Platform"/>
            <consortium name="The Broad Institute Genome Sequencing Center for Infectious Disease"/>
            <person name="Wu L."/>
            <person name="Ma J."/>
        </authorList>
    </citation>
    <scope>NUCLEOTIDE SEQUENCE [LARGE SCALE GENOMIC DNA]</scope>
    <source>
        <strain evidence="2">KCTC 33842</strain>
    </source>
</reference>
<sequence>MTDADLPFPVPTLAPHEEQRFQTLEDTVREGLKDFRRTGQALSEIRDNELFRATHESFGAYLADRWGFTGAQAERLIGANEVAKVLEPLGIEPVSERQARAYGAATRVLTELEPERQAVVSRLIRAAAPATTEGDDLPWHAPEPAELRIMTGVVKKMNEDTTVYHPESGAEVALGTLSRPQQFEVIQTHVQQKTQAYHEKQAAKAEAEPKVNWADWCIEYAGQLRGGQRLELVIGPGGEAQARIMDHDTGEVLVEGQPAPHLRRAVTNLVKLVK</sequence>
<keyword evidence="2" id="KW-1185">Reference proteome</keyword>
<proteinExistence type="predicted"/>
<gene>
    <name evidence="1" type="ORF">ACFSR9_00225</name>
</gene>